<comment type="caution">
    <text evidence="2">The sequence shown here is derived from an EMBL/GenBank/DDBJ whole genome shotgun (WGS) entry which is preliminary data.</text>
</comment>
<dbReference type="Proteomes" id="UP001204144">
    <property type="component" value="Unassembled WGS sequence"/>
</dbReference>
<accession>A0AAE3H748</accession>
<gene>
    <name evidence="2" type="ORF">EGI31_20365</name>
</gene>
<protein>
    <submittedName>
        <fullName evidence="2">Uncharacterized protein</fullName>
    </submittedName>
</protein>
<evidence type="ECO:0000313" key="3">
    <source>
        <dbReference type="Proteomes" id="UP001204144"/>
    </source>
</evidence>
<name>A0AAE3H748_9BACT</name>
<dbReference type="AlphaFoldDB" id="A0AAE3H748"/>
<proteinExistence type="predicted"/>
<evidence type="ECO:0000256" key="1">
    <source>
        <dbReference type="SAM" id="SignalP"/>
    </source>
</evidence>
<feature type="signal peptide" evidence="1">
    <location>
        <begin position="1"/>
        <end position="30"/>
    </location>
</feature>
<sequence length="275" mass="30694">MTIKINKNVCGRIAISVFLITLVANFEALAQKVKPQREVASPVKNNVALSVYDDYVAKQIKADSEVIDLNSSINNGLDNGEDIERSVLDRTTYEATFRISKDKLTKFLYDPSFTGEKAISGLMIEFGSEKTDLNIFRVGELVPTVGYKSIEKTFMVLKSTDKAQFGRISPFASKNLKDIVPFAKSTGVRGYFIGRNVLYRKLVSESGFVKNDIASLEIEVRFTRDMNKVLILKAIKSNKSVELLGMALHEAVFQPVNRPLTKMGGSRPCPTYCRQ</sequence>
<organism evidence="2 3">
    <name type="scientific">Lacihabitans soyangensis</name>
    <dbReference type="NCBI Taxonomy" id="869394"/>
    <lineage>
        <taxon>Bacteria</taxon>
        <taxon>Pseudomonadati</taxon>
        <taxon>Bacteroidota</taxon>
        <taxon>Cytophagia</taxon>
        <taxon>Cytophagales</taxon>
        <taxon>Leadbetterellaceae</taxon>
        <taxon>Lacihabitans</taxon>
    </lineage>
</organism>
<reference evidence="2 3" key="1">
    <citation type="submission" date="2018-11" db="EMBL/GenBank/DDBJ databases">
        <title>Novel bacteria species description.</title>
        <authorList>
            <person name="Han J.-H."/>
        </authorList>
    </citation>
    <scope>NUCLEOTIDE SEQUENCE [LARGE SCALE GENOMIC DNA]</scope>
    <source>
        <strain evidence="2 3">KCTC23259</strain>
    </source>
</reference>
<dbReference type="EMBL" id="RJUF01000181">
    <property type="protein sequence ID" value="MCP9765296.1"/>
    <property type="molecule type" value="Genomic_DNA"/>
</dbReference>
<dbReference type="RefSeq" id="WP_255038987.1">
    <property type="nucleotide sequence ID" value="NZ_RJUF01000181.1"/>
</dbReference>
<keyword evidence="1" id="KW-0732">Signal</keyword>
<evidence type="ECO:0000313" key="2">
    <source>
        <dbReference type="EMBL" id="MCP9765296.1"/>
    </source>
</evidence>
<feature type="chain" id="PRO_5042235488" evidence="1">
    <location>
        <begin position="31"/>
        <end position="275"/>
    </location>
</feature>
<keyword evidence="3" id="KW-1185">Reference proteome</keyword>